<dbReference type="GeneID" id="54366621"/>
<keyword evidence="2" id="KW-1185">Reference proteome</keyword>
<dbReference type="AlphaFoldDB" id="A0A6J3LUJ8"/>
<dbReference type="RefSeq" id="XP_033456491.1">
    <property type="nucleotide sequence ID" value="XM_033608820.1"/>
</dbReference>
<dbReference type="InterPro" id="IPR001810">
    <property type="entry name" value="F-box_dom"/>
</dbReference>
<reference evidence="3" key="2">
    <citation type="submission" date="2020-04" db="EMBL/GenBank/DDBJ databases">
        <authorList>
            <consortium name="NCBI Genome Project"/>
        </authorList>
    </citation>
    <scope>NUCLEOTIDE SEQUENCE</scope>
    <source>
        <strain evidence="3">CBS 342.82</strain>
    </source>
</reference>
<proteinExistence type="predicted"/>
<dbReference type="CDD" id="cd09917">
    <property type="entry name" value="F-box_SF"/>
    <property type="match status" value="1"/>
</dbReference>
<dbReference type="Pfam" id="PF12937">
    <property type="entry name" value="F-box-like"/>
    <property type="match status" value="1"/>
</dbReference>
<sequence>MSAAFAVLPTEILLQIAHDCIDASSLCNLVSTCRRIRHIWFQHTTDIVSRLTGLTIPELKDAVVFARQEHDVQHQNPATKAPEYEELNVQVRRSLTSITTTARHCDAISARYAKLLAAFKASNISHNRRISHQCPDEDATSVCKSYLAIRRLALGYDHFELLGIDYADIHASDDISLDDIDFISSRVLCRHLPGIEVRAIDINNDETDALWWDCDYVVKNAYFQPENWEFAYYLIWLISTWRFDQPGDAPDYQQAVLKLQDSFGHDRTNALFGSIEKP</sequence>
<dbReference type="Proteomes" id="UP000504637">
    <property type="component" value="Unplaced"/>
</dbReference>
<evidence type="ECO:0000313" key="2">
    <source>
        <dbReference type="Proteomes" id="UP000504637"/>
    </source>
</evidence>
<reference evidence="3" key="3">
    <citation type="submission" date="2025-08" db="UniProtKB">
        <authorList>
            <consortium name="RefSeq"/>
        </authorList>
    </citation>
    <scope>IDENTIFICATION</scope>
    <source>
        <strain evidence="3">CBS 342.82</strain>
    </source>
</reference>
<evidence type="ECO:0000259" key="1">
    <source>
        <dbReference type="Pfam" id="PF12937"/>
    </source>
</evidence>
<protein>
    <recommendedName>
        <fullName evidence="1">F-box domain-containing protein</fullName>
    </recommendedName>
</protein>
<feature type="domain" description="F-box" evidence="1">
    <location>
        <begin position="6"/>
        <end position="39"/>
    </location>
</feature>
<gene>
    <name evidence="3" type="ORF">K489DRAFT_66941</name>
</gene>
<organism evidence="3">
    <name type="scientific">Dissoconium aciculare CBS 342.82</name>
    <dbReference type="NCBI Taxonomy" id="1314786"/>
    <lineage>
        <taxon>Eukaryota</taxon>
        <taxon>Fungi</taxon>
        <taxon>Dikarya</taxon>
        <taxon>Ascomycota</taxon>
        <taxon>Pezizomycotina</taxon>
        <taxon>Dothideomycetes</taxon>
        <taxon>Dothideomycetidae</taxon>
        <taxon>Mycosphaerellales</taxon>
        <taxon>Dissoconiaceae</taxon>
        <taxon>Dissoconium</taxon>
    </lineage>
</organism>
<accession>A0A6J3LUJ8</accession>
<evidence type="ECO:0000313" key="3">
    <source>
        <dbReference type="RefSeq" id="XP_033456491.1"/>
    </source>
</evidence>
<name>A0A6J3LUJ8_9PEZI</name>
<reference evidence="3" key="1">
    <citation type="submission" date="2020-01" db="EMBL/GenBank/DDBJ databases">
        <authorList>
            <consortium name="DOE Joint Genome Institute"/>
            <person name="Haridas S."/>
            <person name="Albert R."/>
            <person name="Binder M."/>
            <person name="Bloem J."/>
            <person name="Labutti K."/>
            <person name="Salamov A."/>
            <person name="Andreopoulos B."/>
            <person name="Baker S.E."/>
            <person name="Barry K."/>
            <person name="Bills G."/>
            <person name="Bluhm B.H."/>
            <person name="Cannon C."/>
            <person name="Castanera R."/>
            <person name="Culley D.E."/>
            <person name="Daum C."/>
            <person name="Ezra D."/>
            <person name="Gonzalez J.B."/>
            <person name="Henrissat B."/>
            <person name="Kuo A."/>
            <person name="Liang C."/>
            <person name="Lipzen A."/>
            <person name="Lutzoni F."/>
            <person name="Magnuson J."/>
            <person name="Mondo S."/>
            <person name="Nolan M."/>
            <person name="Ohm R."/>
            <person name="Pangilinan J."/>
            <person name="Park H.-J."/>
            <person name="Ramirez L."/>
            <person name="Alfaro M."/>
            <person name="Sun H."/>
            <person name="Tritt A."/>
            <person name="Yoshinaga Y."/>
            <person name="Zwiers L.-H."/>
            <person name="Turgeon B.G."/>
            <person name="Goodwin S.B."/>
            <person name="Spatafora J.W."/>
            <person name="Crous P.W."/>
            <person name="Grigoriev I.V."/>
        </authorList>
    </citation>
    <scope>NUCLEOTIDE SEQUENCE</scope>
    <source>
        <strain evidence="3">CBS 342.82</strain>
    </source>
</reference>